<dbReference type="AlphaFoldDB" id="A0A9Q8PD43"/>
<evidence type="ECO:0000313" key="1">
    <source>
        <dbReference type="EMBL" id="UJO20236.1"/>
    </source>
</evidence>
<dbReference type="EMBL" id="CP090169">
    <property type="protein sequence ID" value="UJO20236.1"/>
    <property type="molecule type" value="Genomic_DNA"/>
</dbReference>
<organism evidence="1 2">
    <name type="scientific">Passalora fulva</name>
    <name type="common">Tomato leaf mold</name>
    <name type="synonym">Cladosporium fulvum</name>
    <dbReference type="NCBI Taxonomy" id="5499"/>
    <lineage>
        <taxon>Eukaryota</taxon>
        <taxon>Fungi</taxon>
        <taxon>Dikarya</taxon>
        <taxon>Ascomycota</taxon>
        <taxon>Pezizomycotina</taxon>
        <taxon>Dothideomycetes</taxon>
        <taxon>Dothideomycetidae</taxon>
        <taxon>Mycosphaerellales</taxon>
        <taxon>Mycosphaerellaceae</taxon>
        <taxon>Fulvia</taxon>
    </lineage>
</organism>
<proteinExistence type="predicted"/>
<reference evidence="1" key="2">
    <citation type="journal article" date="2022" name="Microb. Genom.">
        <title>A chromosome-scale genome assembly of the tomato pathogen Cladosporium fulvum reveals a compartmentalized genome architecture and the presence of a dispensable chromosome.</title>
        <authorList>
            <person name="Zaccaron A.Z."/>
            <person name="Chen L.H."/>
            <person name="Samaras A."/>
            <person name="Stergiopoulos I."/>
        </authorList>
    </citation>
    <scope>NUCLEOTIDE SEQUENCE</scope>
    <source>
        <strain evidence="1">Race5_Kim</strain>
    </source>
</reference>
<protein>
    <submittedName>
        <fullName evidence="1">Uncharacterized protein</fullName>
    </submittedName>
</protein>
<dbReference type="GeneID" id="71989736"/>
<name>A0A9Q8PD43_PASFU</name>
<reference evidence="1" key="1">
    <citation type="submission" date="2021-12" db="EMBL/GenBank/DDBJ databases">
        <authorList>
            <person name="Zaccaron A."/>
            <person name="Stergiopoulos I."/>
        </authorList>
    </citation>
    <scope>NUCLEOTIDE SEQUENCE</scope>
    <source>
        <strain evidence="1">Race5_Kim</strain>
    </source>
</reference>
<sequence>MLNTTTTNDRDYPEIDIISKGKNLLLQLQNLIELIKMTTGIENGAPLVRLVYELGKVIEAKKNTGNAAQALIDQAEGILSSDWVKQICDEAEGRLQSWETNLAVVRGRERN</sequence>
<evidence type="ECO:0000313" key="2">
    <source>
        <dbReference type="Proteomes" id="UP000756132"/>
    </source>
</evidence>
<keyword evidence="2" id="KW-1185">Reference proteome</keyword>
<accession>A0A9Q8PD43</accession>
<dbReference type="KEGG" id="ffu:CLAFUR5_09858"/>
<dbReference type="Proteomes" id="UP000756132">
    <property type="component" value="Chromosome 7"/>
</dbReference>
<gene>
    <name evidence="1" type="ORF">CLAFUR5_09858</name>
</gene>
<dbReference type="RefSeq" id="XP_047764602.1">
    <property type="nucleotide sequence ID" value="XM_047909006.1"/>
</dbReference>